<accession>A0ABY4C2Y1</accession>
<sequence length="121" mass="12825">MIDETASSDRDETTRQQVSVLYDPKTGRAVHGHTFVGIDDDLSAPGGAAARERVLREAAGGSGGVDGVGDVGRLRFADAPARLGAVGPAELRVEEGVVVARPLRVMRRKVDLDVLRRHLTG</sequence>
<proteinExistence type="predicted"/>
<dbReference type="EMBL" id="CP094528">
    <property type="protein sequence ID" value="UOE45679.1"/>
    <property type="molecule type" value="Genomic_DNA"/>
</dbReference>
<reference evidence="1 2" key="1">
    <citation type="submission" date="2022-03" db="EMBL/GenBank/DDBJ databases">
        <title>Mucilaginibacter sp. isolated from the gut of Protaetia brevitarsis seulensis larvae.</title>
        <authorList>
            <person name="Won M."/>
            <person name="Kim S.-J."/>
            <person name="Kwon S.-W."/>
        </authorList>
    </citation>
    <scope>NUCLEOTIDE SEQUENCE [LARGE SCALE GENOMIC DNA]</scope>
    <source>
        <strain evidence="1 2">CFWR-12</strain>
    </source>
</reference>
<dbReference type="Proteomes" id="UP000832097">
    <property type="component" value="Chromosome"/>
</dbReference>
<evidence type="ECO:0000313" key="1">
    <source>
        <dbReference type="EMBL" id="UOE45679.1"/>
    </source>
</evidence>
<protein>
    <submittedName>
        <fullName evidence="1">Uncharacterized protein</fullName>
    </submittedName>
</protein>
<evidence type="ECO:0000313" key="2">
    <source>
        <dbReference type="Proteomes" id="UP000832097"/>
    </source>
</evidence>
<name>A0ABY4C2Y1_9MICO</name>
<gene>
    <name evidence="1" type="ORF">MTO99_08000</name>
</gene>
<keyword evidence="2" id="KW-1185">Reference proteome</keyword>
<organism evidence="1 2">
    <name type="scientific">Agromyces larvae</name>
    <dbReference type="NCBI Taxonomy" id="2929802"/>
    <lineage>
        <taxon>Bacteria</taxon>
        <taxon>Bacillati</taxon>
        <taxon>Actinomycetota</taxon>
        <taxon>Actinomycetes</taxon>
        <taxon>Micrococcales</taxon>
        <taxon>Microbacteriaceae</taxon>
        <taxon>Agromyces</taxon>
    </lineage>
</organism>
<dbReference type="RefSeq" id="WP_243558277.1">
    <property type="nucleotide sequence ID" value="NZ_CP094528.1"/>
</dbReference>